<dbReference type="InterPro" id="IPR014729">
    <property type="entry name" value="Rossmann-like_a/b/a_fold"/>
</dbReference>
<dbReference type="Proteomes" id="UP000660265">
    <property type="component" value="Unassembled WGS sequence"/>
</dbReference>
<protein>
    <recommendedName>
        <fullName evidence="3">UspA domain-containing protein</fullName>
    </recommendedName>
</protein>
<evidence type="ECO:0000313" key="4">
    <source>
        <dbReference type="EMBL" id="GGK23301.1"/>
    </source>
</evidence>
<evidence type="ECO:0000259" key="3">
    <source>
        <dbReference type="Pfam" id="PF00582"/>
    </source>
</evidence>
<dbReference type="PANTHER" id="PTHR31964:SF113">
    <property type="entry name" value="USPA DOMAIN-CONTAINING PROTEIN"/>
    <property type="match status" value="1"/>
</dbReference>
<dbReference type="EMBL" id="BMMV01000028">
    <property type="protein sequence ID" value="GGK23301.1"/>
    <property type="molecule type" value="Genomic_DNA"/>
</dbReference>
<dbReference type="InterPro" id="IPR006015">
    <property type="entry name" value="Universal_stress_UspA"/>
</dbReference>
<accession>A0ABQ2EV20</accession>
<dbReference type="SUPFAM" id="SSF52402">
    <property type="entry name" value="Adenine nucleotide alpha hydrolases-like"/>
    <property type="match status" value="1"/>
</dbReference>
<dbReference type="PRINTS" id="PR01438">
    <property type="entry name" value="UNVRSLSTRESS"/>
</dbReference>
<keyword evidence="5" id="KW-1185">Reference proteome</keyword>
<feature type="compositionally biased region" description="Pro residues" evidence="2">
    <location>
        <begin position="193"/>
        <end position="202"/>
    </location>
</feature>
<evidence type="ECO:0000256" key="2">
    <source>
        <dbReference type="SAM" id="MobiDB-lite"/>
    </source>
</evidence>
<organism evidence="4 5">
    <name type="scientific">Streptomyces camponoticapitis</name>
    <dbReference type="NCBI Taxonomy" id="1616125"/>
    <lineage>
        <taxon>Bacteria</taxon>
        <taxon>Bacillati</taxon>
        <taxon>Actinomycetota</taxon>
        <taxon>Actinomycetes</taxon>
        <taxon>Kitasatosporales</taxon>
        <taxon>Streptomycetaceae</taxon>
        <taxon>Streptomyces</taxon>
    </lineage>
</organism>
<reference evidence="5" key="1">
    <citation type="journal article" date="2019" name="Int. J. Syst. Evol. Microbiol.">
        <title>The Global Catalogue of Microorganisms (GCM) 10K type strain sequencing project: providing services to taxonomists for standard genome sequencing and annotation.</title>
        <authorList>
            <consortium name="The Broad Institute Genomics Platform"/>
            <consortium name="The Broad Institute Genome Sequencing Center for Infectious Disease"/>
            <person name="Wu L."/>
            <person name="Ma J."/>
        </authorList>
    </citation>
    <scope>NUCLEOTIDE SEQUENCE [LARGE SCALE GENOMIC DNA]</scope>
    <source>
        <strain evidence="5">CGMCC 4.7275</strain>
    </source>
</reference>
<sequence>MELPLVVGVDGSEGSLQALDWAVAEADRRGLPLRIVHASLWEHYEEIRPRLAADRPSEQVLAENLVATSEERANTLAAQVKVTTDVQPEEPVTALLREGDDAALLVVGSRGRGPVTAMLLGSVSLSVAARARCPAWSEARNPSTGPASGGSFSVSETPPRAARRRASRSAKPGRGGANSSPYAPGAARFTRPYPIPWPTTTR</sequence>
<feature type="compositionally biased region" description="Polar residues" evidence="2">
    <location>
        <begin position="140"/>
        <end position="156"/>
    </location>
</feature>
<evidence type="ECO:0000256" key="1">
    <source>
        <dbReference type="ARBA" id="ARBA00008791"/>
    </source>
</evidence>
<dbReference type="InterPro" id="IPR006016">
    <property type="entry name" value="UspA"/>
</dbReference>
<gene>
    <name evidence="4" type="ORF">GCM10011583_64030</name>
</gene>
<dbReference type="Gene3D" id="3.40.50.620">
    <property type="entry name" value="HUPs"/>
    <property type="match status" value="1"/>
</dbReference>
<name>A0ABQ2EV20_9ACTN</name>
<dbReference type="Pfam" id="PF00582">
    <property type="entry name" value="Usp"/>
    <property type="match status" value="1"/>
</dbReference>
<proteinExistence type="inferred from homology"/>
<comment type="caution">
    <text evidence="4">The sequence shown here is derived from an EMBL/GenBank/DDBJ whole genome shotgun (WGS) entry which is preliminary data.</text>
</comment>
<feature type="region of interest" description="Disordered" evidence="2">
    <location>
        <begin position="136"/>
        <end position="202"/>
    </location>
</feature>
<feature type="domain" description="UspA" evidence="3">
    <location>
        <begin position="5"/>
        <end position="135"/>
    </location>
</feature>
<evidence type="ECO:0000313" key="5">
    <source>
        <dbReference type="Proteomes" id="UP000660265"/>
    </source>
</evidence>
<dbReference type="PANTHER" id="PTHR31964">
    <property type="entry name" value="ADENINE NUCLEOTIDE ALPHA HYDROLASES-LIKE SUPERFAMILY PROTEIN"/>
    <property type="match status" value="1"/>
</dbReference>
<comment type="similarity">
    <text evidence="1">Belongs to the universal stress protein A family.</text>
</comment>